<dbReference type="HAMAP" id="MF_00917">
    <property type="entry name" value="QueE"/>
    <property type="match status" value="1"/>
</dbReference>
<dbReference type="SUPFAM" id="SSF102114">
    <property type="entry name" value="Radical SAM enzymes"/>
    <property type="match status" value="1"/>
</dbReference>
<dbReference type="EMBL" id="AP021875">
    <property type="protein sequence ID" value="BBO73672.1"/>
    <property type="molecule type" value="Genomic_DNA"/>
</dbReference>
<gene>
    <name evidence="8 10" type="primary">queE</name>
    <name evidence="10" type="ORF">DSCW_10890</name>
</gene>
<dbReference type="Pfam" id="PF04055">
    <property type="entry name" value="Radical_SAM"/>
    <property type="match status" value="1"/>
</dbReference>
<evidence type="ECO:0000313" key="10">
    <source>
        <dbReference type="EMBL" id="BBO73672.1"/>
    </source>
</evidence>
<keyword evidence="4 8" id="KW-0460">Magnesium</keyword>
<evidence type="ECO:0000256" key="3">
    <source>
        <dbReference type="ARBA" id="ARBA00022723"/>
    </source>
</evidence>
<feature type="binding site" evidence="8">
    <location>
        <position position="87"/>
    </location>
    <ligand>
        <name>S-adenosyl-L-methionine</name>
        <dbReference type="ChEBI" id="CHEBI:59789"/>
    </ligand>
</feature>
<comment type="similarity">
    <text evidence="8">Belongs to the radical SAM superfamily. 7-carboxy-7-deazaguanine synthase family.</text>
</comment>
<keyword evidence="11" id="KW-1185">Reference proteome</keyword>
<evidence type="ECO:0000256" key="2">
    <source>
        <dbReference type="ARBA" id="ARBA00022691"/>
    </source>
</evidence>
<dbReference type="InterPro" id="IPR058240">
    <property type="entry name" value="rSAM_sf"/>
</dbReference>
<proteinExistence type="inferred from homology"/>
<keyword evidence="2 8" id="KW-0949">S-adenosyl-L-methionine</keyword>
<evidence type="ECO:0000256" key="8">
    <source>
        <dbReference type="HAMAP-Rule" id="MF_00917"/>
    </source>
</evidence>
<dbReference type="GO" id="GO:0016840">
    <property type="term" value="F:carbon-nitrogen lyase activity"/>
    <property type="evidence" value="ECO:0007669"/>
    <property type="project" value="UniProtKB-UniRule"/>
</dbReference>
<dbReference type="GO" id="GO:0051539">
    <property type="term" value="F:4 iron, 4 sulfur cluster binding"/>
    <property type="evidence" value="ECO:0007669"/>
    <property type="project" value="UniProtKB-UniRule"/>
</dbReference>
<evidence type="ECO:0000313" key="11">
    <source>
        <dbReference type="Proteomes" id="UP000427769"/>
    </source>
</evidence>
<feature type="binding site" evidence="8">
    <location>
        <position position="50"/>
    </location>
    <ligand>
        <name>[4Fe-4S] cluster</name>
        <dbReference type="ChEBI" id="CHEBI:49883"/>
        <note>4Fe-4S-S-AdoMet</note>
    </ligand>
</feature>
<dbReference type="AlphaFoldDB" id="A0A5K7YV68"/>
<feature type="binding site" evidence="8">
    <location>
        <begin position="27"/>
        <end position="29"/>
    </location>
    <ligand>
        <name>substrate</name>
    </ligand>
</feature>
<evidence type="ECO:0000256" key="6">
    <source>
        <dbReference type="ARBA" id="ARBA00023014"/>
    </source>
</evidence>
<evidence type="ECO:0000256" key="7">
    <source>
        <dbReference type="ARBA" id="ARBA00023239"/>
    </source>
</evidence>
<dbReference type="InterPro" id="IPR007197">
    <property type="entry name" value="rSAM"/>
</dbReference>
<organism evidence="10 11">
    <name type="scientific">Desulfosarcina widdelii</name>
    <dbReference type="NCBI Taxonomy" id="947919"/>
    <lineage>
        <taxon>Bacteria</taxon>
        <taxon>Pseudomonadati</taxon>
        <taxon>Thermodesulfobacteriota</taxon>
        <taxon>Desulfobacteria</taxon>
        <taxon>Desulfobacterales</taxon>
        <taxon>Desulfosarcinaceae</taxon>
        <taxon>Desulfosarcina</taxon>
    </lineage>
</organism>
<dbReference type="PIRSF" id="PIRSF000370">
    <property type="entry name" value="QueE"/>
    <property type="match status" value="1"/>
</dbReference>
<keyword evidence="1 8" id="KW-0004">4Fe-4S</keyword>
<comment type="caution">
    <text evidence="8">Lacks conserved residue(s) required for the propagation of feature annotation.</text>
</comment>
<dbReference type="CDD" id="cd01335">
    <property type="entry name" value="Radical_SAM"/>
    <property type="match status" value="1"/>
</dbReference>
<evidence type="ECO:0000256" key="5">
    <source>
        <dbReference type="ARBA" id="ARBA00023004"/>
    </source>
</evidence>
<comment type="cofactor">
    <cofactor evidence="8">
        <name>[4Fe-4S] cluster</name>
        <dbReference type="ChEBI" id="CHEBI:49883"/>
    </cofactor>
    <text evidence="8">Binds 1 [4Fe-4S] cluster. The cluster is coordinated with 3 cysteines and an exchangeable S-adenosyl-L-methionine.</text>
</comment>
<name>A0A5K7YV68_9BACT</name>
<comment type="cofactor">
    <cofactor evidence="8">
        <name>S-adenosyl-L-methionine</name>
        <dbReference type="ChEBI" id="CHEBI:59789"/>
    </cofactor>
    <text evidence="8">Binds 1 S-adenosyl-L-methionine per subunit.</text>
</comment>
<dbReference type="EC" id="4.3.99.3" evidence="8"/>
<dbReference type="PROSITE" id="PS51918">
    <property type="entry name" value="RADICAL_SAM"/>
    <property type="match status" value="1"/>
</dbReference>
<dbReference type="InterPro" id="IPR024924">
    <property type="entry name" value="7-CO-7-deazaguanine_synth-like"/>
</dbReference>
<feature type="binding site" evidence="8">
    <location>
        <begin position="52"/>
        <end position="54"/>
    </location>
    <ligand>
        <name>S-adenosyl-L-methionine</name>
        <dbReference type="ChEBI" id="CHEBI:59789"/>
    </ligand>
</feature>
<dbReference type="GO" id="GO:0000287">
    <property type="term" value="F:magnesium ion binding"/>
    <property type="evidence" value="ECO:0007669"/>
    <property type="project" value="UniProtKB-UniRule"/>
</dbReference>
<dbReference type="KEGG" id="dwd:DSCW_10890"/>
<accession>A0A5K7YV68</accession>
<keyword evidence="6 8" id="KW-0411">Iron-sulfur</keyword>
<dbReference type="GO" id="GO:0008616">
    <property type="term" value="P:tRNA queuosine(34) biosynthetic process"/>
    <property type="evidence" value="ECO:0007669"/>
    <property type="project" value="UniProtKB-UniRule"/>
</dbReference>
<evidence type="ECO:0000256" key="1">
    <source>
        <dbReference type="ARBA" id="ARBA00022485"/>
    </source>
</evidence>
<feature type="binding site" evidence="8">
    <location>
        <position position="53"/>
    </location>
    <ligand>
        <name>[4Fe-4S] cluster</name>
        <dbReference type="ChEBI" id="CHEBI:49883"/>
        <note>4Fe-4S-S-AdoMet</note>
    </ligand>
</feature>
<comment type="function">
    <text evidence="8">Catalyzes the complex heterocyclic radical-mediated conversion of 6-carboxy-5,6,7,8-tetrahydropterin (CPH4) to 7-carboxy-7-deazaguanine (CDG), a step common to the biosynthetic pathways of all 7-deazapurine-containing compounds.</text>
</comment>
<feature type="binding site" evidence="8">
    <location>
        <position position="46"/>
    </location>
    <ligand>
        <name>[4Fe-4S] cluster</name>
        <dbReference type="ChEBI" id="CHEBI:49883"/>
        <note>4Fe-4S-S-AdoMet</note>
    </ligand>
</feature>
<sequence length="229" mass="25473">MTNLVLFTGSSILITMNLTVNEIFYSIQGESVHAGLPCVFVRLTGCNLRCRYCDTRYAFNEGSTMAVGQILDRVASFGCSLVEITGGEPLLQKGTPELATALLAQGHEVLVETNGSLNIDRVDRRCSRIMDIKCPSSGEASKNDADNLARLTANDQIKFVIGDEDDFRFALQTLDRMPDVLPRDRILFSNVAEQLPPDLLARWMLDAHIRARMQIQLHTVIWPNRDCGV</sequence>
<dbReference type="RefSeq" id="WP_231715678.1">
    <property type="nucleotide sequence ID" value="NZ_AP021875.1"/>
</dbReference>
<dbReference type="GO" id="GO:1904047">
    <property type="term" value="F:S-adenosyl-L-methionine binding"/>
    <property type="evidence" value="ECO:0007669"/>
    <property type="project" value="UniProtKB-UniRule"/>
</dbReference>
<dbReference type="InterPro" id="IPR013785">
    <property type="entry name" value="Aldolase_TIM"/>
</dbReference>
<reference evidence="10 11" key="1">
    <citation type="submission" date="2019-11" db="EMBL/GenBank/DDBJ databases">
        <title>Comparative genomics of hydrocarbon-degrading Desulfosarcina strains.</title>
        <authorList>
            <person name="Watanabe M."/>
            <person name="Kojima H."/>
            <person name="Fukui M."/>
        </authorList>
    </citation>
    <scope>NUCLEOTIDE SEQUENCE [LARGE SCALE GENOMIC DNA]</scope>
    <source>
        <strain evidence="10 11">PP31</strain>
    </source>
</reference>
<dbReference type="Gene3D" id="3.20.20.70">
    <property type="entry name" value="Aldolase class I"/>
    <property type="match status" value="1"/>
</dbReference>
<feature type="binding site" evidence="8">
    <location>
        <position position="85"/>
    </location>
    <ligand>
        <name>substrate</name>
    </ligand>
</feature>
<dbReference type="SFLD" id="SFLDS00029">
    <property type="entry name" value="Radical_SAM"/>
    <property type="match status" value="1"/>
</dbReference>
<keyword evidence="3 8" id="KW-0479">Metal-binding</keyword>
<comment type="pathway">
    <text evidence="8">Purine metabolism; 7-cyano-7-deazaguanine biosynthesis.</text>
</comment>
<comment type="cofactor">
    <cofactor evidence="8">
        <name>Mg(2+)</name>
        <dbReference type="ChEBI" id="CHEBI:18420"/>
    </cofactor>
</comment>
<evidence type="ECO:0000259" key="9">
    <source>
        <dbReference type="PROSITE" id="PS51918"/>
    </source>
</evidence>
<feature type="binding site" evidence="8">
    <location>
        <position position="42"/>
    </location>
    <ligand>
        <name>substrate</name>
    </ligand>
</feature>
<feature type="domain" description="Radical SAM core" evidence="9">
    <location>
        <begin position="33"/>
        <end position="224"/>
    </location>
</feature>
<keyword evidence="7 8" id="KW-0456">Lyase</keyword>
<protein>
    <recommendedName>
        <fullName evidence="8">7-carboxy-7-deazaguanine synthase</fullName>
        <shortName evidence="8">CDG synthase</shortName>
        <ecNumber evidence="8">4.3.99.3</ecNumber>
    </recommendedName>
    <alternativeName>
        <fullName evidence="8">Queuosine biosynthesis protein QueE</fullName>
    </alternativeName>
</protein>
<keyword evidence="8" id="KW-0671">Queuosine biosynthesis</keyword>
<comment type="catalytic activity">
    <reaction evidence="8">
        <text>6-carboxy-5,6,7,8-tetrahydropterin + H(+) = 7-carboxy-7-carbaguanine + NH4(+)</text>
        <dbReference type="Rhea" id="RHEA:27974"/>
        <dbReference type="ChEBI" id="CHEBI:15378"/>
        <dbReference type="ChEBI" id="CHEBI:28938"/>
        <dbReference type="ChEBI" id="CHEBI:61032"/>
        <dbReference type="ChEBI" id="CHEBI:61036"/>
        <dbReference type="EC" id="4.3.99.3"/>
    </reaction>
</comment>
<dbReference type="PANTHER" id="PTHR42836">
    <property type="entry name" value="7-CARBOXY-7-DEAZAGUANINE SYNTHASE"/>
    <property type="match status" value="1"/>
</dbReference>
<dbReference type="Proteomes" id="UP000427769">
    <property type="component" value="Chromosome"/>
</dbReference>
<dbReference type="PANTHER" id="PTHR42836:SF1">
    <property type="entry name" value="7-CARBOXY-7-DEAZAGUANINE SYNTHASE"/>
    <property type="match status" value="1"/>
</dbReference>
<keyword evidence="5 8" id="KW-0408">Iron</keyword>
<evidence type="ECO:0000256" key="4">
    <source>
        <dbReference type="ARBA" id="ARBA00022842"/>
    </source>
</evidence>
<dbReference type="UniPathway" id="UPA00391"/>
<comment type="subunit">
    <text evidence="8">Homodimer.</text>
</comment>
<feature type="binding site" evidence="8">
    <location>
        <position position="55"/>
    </location>
    <ligand>
        <name>Mg(2+)</name>
        <dbReference type="ChEBI" id="CHEBI:18420"/>
    </ligand>
</feature>